<sequence length="223" mass="25236">MQQDMQEKFFEAISNLTGKSVTIYMKESESRWSPIPEKERGEIIYECPEFLGMKYTPPPLNETATPVVRKNDAALCGIQMALTNMTRPIDYYVNRKLKGPTTGIQDSKDLILPQQSITQSRVNNLHRSMRLPGRVPQLLQSINKPPVENKQLEALLAAISCQHRAEKMGETAFGTSFATAHTPQNTIPNTANNAHTTQLYKSKNFQTKEKNKSSQQSHKFLLQ</sequence>
<keyword evidence="2" id="KW-1185">Reference proteome</keyword>
<dbReference type="AlphaFoldDB" id="A0A2T9YCY5"/>
<evidence type="ECO:0000313" key="2">
    <source>
        <dbReference type="Proteomes" id="UP000245383"/>
    </source>
</evidence>
<dbReference type="OrthoDB" id="5545891at2759"/>
<proteinExistence type="predicted"/>
<gene>
    <name evidence="1" type="ORF">BB561_004990</name>
</gene>
<protein>
    <submittedName>
        <fullName evidence="1">Uncharacterized protein</fullName>
    </submittedName>
</protein>
<accession>A0A2T9YCY5</accession>
<reference evidence="1 2" key="1">
    <citation type="journal article" date="2018" name="MBio">
        <title>Comparative Genomics Reveals the Core Gene Toolbox for the Fungus-Insect Symbiosis.</title>
        <authorList>
            <person name="Wang Y."/>
            <person name="Stata M."/>
            <person name="Wang W."/>
            <person name="Stajich J.E."/>
            <person name="White M.M."/>
            <person name="Moncalvo J.M."/>
        </authorList>
    </citation>
    <scope>NUCLEOTIDE SEQUENCE [LARGE SCALE GENOMIC DNA]</scope>
    <source>
        <strain evidence="1 2">SWE-8-4</strain>
    </source>
</reference>
<dbReference type="EMBL" id="MBFR01000269">
    <property type="protein sequence ID" value="PVU90191.1"/>
    <property type="molecule type" value="Genomic_DNA"/>
</dbReference>
<name>A0A2T9YCY5_9FUNG</name>
<dbReference type="Proteomes" id="UP000245383">
    <property type="component" value="Unassembled WGS sequence"/>
</dbReference>
<evidence type="ECO:0000313" key="1">
    <source>
        <dbReference type="EMBL" id="PVU90191.1"/>
    </source>
</evidence>
<organism evidence="1 2">
    <name type="scientific">Smittium simulii</name>
    <dbReference type="NCBI Taxonomy" id="133385"/>
    <lineage>
        <taxon>Eukaryota</taxon>
        <taxon>Fungi</taxon>
        <taxon>Fungi incertae sedis</taxon>
        <taxon>Zoopagomycota</taxon>
        <taxon>Kickxellomycotina</taxon>
        <taxon>Harpellomycetes</taxon>
        <taxon>Harpellales</taxon>
        <taxon>Legeriomycetaceae</taxon>
        <taxon>Smittium</taxon>
    </lineage>
</organism>
<comment type="caution">
    <text evidence="1">The sequence shown here is derived from an EMBL/GenBank/DDBJ whole genome shotgun (WGS) entry which is preliminary data.</text>
</comment>